<keyword evidence="2" id="KW-1185">Reference proteome</keyword>
<dbReference type="OrthoDB" id="427149at2"/>
<dbReference type="RefSeq" id="WP_017747926.1">
    <property type="nucleotide sequence ID" value="NZ_KQ976354.1"/>
</dbReference>
<dbReference type="EMBL" id="ANNX02000051">
    <property type="protein sequence ID" value="KYC35629.1"/>
    <property type="molecule type" value="Genomic_DNA"/>
</dbReference>
<accession>A0A139WT79</accession>
<evidence type="ECO:0008006" key="3">
    <source>
        <dbReference type="Google" id="ProtNLM"/>
    </source>
</evidence>
<organism evidence="1 2">
    <name type="scientific">Scytonema hofmannii PCC 7110</name>
    <dbReference type="NCBI Taxonomy" id="128403"/>
    <lineage>
        <taxon>Bacteria</taxon>
        <taxon>Bacillati</taxon>
        <taxon>Cyanobacteriota</taxon>
        <taxon>Cyanophyceae</taxon>
        <taxon>Nostocales</taxon>
        <taxon>Scytonemataceae</taxon>
        <taxon>Scytonema</taxon>
    </lineage>
</organism>
<evidence type="ECO:0000313" key="2">
    <source>
        <dbReference type="Proteomes" id="UP000076925"/>
    </source>
</evidence>
<comment type="caution">
    <text evidence="1">The sequence shown here is derived from an EMBL/GenBank/DDBJ whole genome shotgun (WGS) entry which is preliminary data.</text>
</comment>
<sequence length="89" mass="9284">MASIKITELNPIGAELFQDSESFLDELTDREMWGVEGGVLSLLGLLSATLSESLSQTFGAGGFNITGPDSAQSLINLQDLLVISGGKAP</sequence>
<reference evidence="1 2" key="1">
    <citation type="journal article" date="2013" name="Genome Biol. Evol.">
        <title>Genomes of Stigonematalean cyanobacteria (subsection V) and the evolution of oxygenic photosynthesis from prokaryotes to plastids.</title>
        <authorList>
            <person name="Dagan T."/>
            <person name="Roettger M."/>
            <person name="Stucken K."/>
            <person name="Landan G."/>
            <person name="Koch R."/>
            <person name="Major P."/>
            <person name="Gould S.B."/>
            <person name="Goremykin V.V."/>
            <person name="Rippka R."/>
            <person name="Tandeau de Marsac N."/>
            <person name="Gugger M."/>
            <person name="Lockhart P.J."/>
            <person name="Allen J.F."/>
            <person name="Brune I."/>
            <person name="Maus I."/>
            <person name="Puhler A."/>
            <person name="Martin W.F."/>
        </authorList>
    </citation>
    <scope>NUCLEOTIDE SEQUENCE [LARGE SCALE GENOMIC DNA]</scope>
    <source>
        <strain evidence="1 2">PCC 7110</strain>
    </source>
</reference>
<name>A0A139WT79_9CYAN</name>
<dbReference type="AlphaFoldDB" id="A0A139WT79"/>
<evidence type="ECO:0000313" key="1">
    <source>
        <dbReference type="EMBL" id="KYC35629.1"/>
    </source>
</evidence>
<gene>
    <name evidence="1" type="ORF">WA1_07375</name>
</gene>
<protein>
    <recommendedName>
        <fullName evidence="3">Bacteriocin</fullName>
    </recommendedName>
</protein>
<dbReference type="Proteomes" id="UP000076925">
    <property type="component" value="Unassembled WGS sequence"/>
</dbReference>
<proteinExistence type="predicted"/>